<keyword evidence="2" id="KW-1185">Reference proteome</keyword>
<protein>
    <submittedName>
        <fullName evidence="1">Uncharacterized protein</fullName>
    </submittedName>
</protein>
<reference evidence="1" key="1">
    <citation type="submission" date="2022-08" db="EMBL/GenBank/DDBJ databases">
        <authorList>
            <consortium name="DOE Joint Genome Institute"/>
            <person name="Min B."/>
            <person name="Riley R."/>
            <person name="Sierra-Patev S."/>
            <person name="Naranjo-Ortiz M."/>
            <person name="Looney B."/>
            <person name="Konkel Z."/>
            <person name="Slot J.C."/>
            <person name="Sakamoto Y."/>
            <person name="Steenwyk J.L."/>
            <person name="Rokas A."/>
            <person name="Carro J."/>
            <person name="Camarero S."/>
            <person name="Ferreira P."/>
            <person name="Molpeceres G."/>
            <person name="Ruiz-Duenas F.J."/>
            <person name="Serrano A."/>
            <person name="Henrissat B."/>
            <person name="Drula E."/>
            <person name="Hughes K.W."/>
            <person name="Mata J.L."/>
            <person name="Ishikawa N.K."/>
            <person name="Vargas-Isla R."/>
            <person name="Ushijima S."/>
            <person name="Smith C.A."/>
            <person name="Ahrendt S."/>
            <person name="Andreopoulos W."/>
            <person name="He G."/>
            <person name="Labutti K."/>
            <person name="Lipzen A."/>
            <person name="Ng V."/>
            <person name="Sandor L."/>
            <person name="Barry K."/>
            <person name="Martinez A.T."/>
            <person name="Xiao Y."/>
            <person name="Gibbons J.G."/>
            <person name="Terashima K."/>
            <person name="Hibbett D.S."/>
            <person name="Grigoriev I.V."/>
        </authorList>
    </citation>
    <scope>NUCLEOTIDE SEQUENCE</scope>
    <source>
        <strain evidence="1">TFB9207</strain>
    </source>
</reference>
<dbReference type="AlphaFoldDB" id="A0AA38P386"/>
<gene>
    <name evidence="1" type="ORF">F5878DRAFT_628452</name>
</gene>
<dbReference type="Proteomes" id="UP001163846">
    <property type="component" value="Unassembled WGS sequence"/>
</dbReference>
<name>A0AA38P386_9AGAR</name>
<sequence length="163" mass="18145">MGLALKTTSAHKILIEILVLVASVLPKLEFLTLGLRLQKATYDIDELASAIAPFSSLRFIELESVYGLLDFGPGNERTLRDSWTNLPVQSRARAESGLLLLTSYLVKKARSLDSVYIDDVGYEPDNSSIRSQSWCLRGWLHVLNSNRDVGGTLEDFYRAPTAQ</sequence>
<organism evidence="1 2">
    <name type="scientific">Lentinula raphanica</name>
    <dbReference type="NCBI Taxonomy" id="153919"/>
    <lineage>
        <taxon>Eukaryota</taxon>
        <taxon>Fungi</taxon>
        <taxon>Dikarya</taxon>
        <taxon>Basidiomycota</taxon>
        <taxon>Agaricomycotina</taxon>
        <taxon>Agaricomycetes</taxon>
        <taxon>Agaricomycetidae</taxon>
        <taxon>Agaricales</taxon>
        <taxon>Marasmiineae</taxon>
        <taxon>Omphalotaceae</taxon>
        <taxon>Lentinula</taxon>
    </lineage>
</organism>
<proteinExistence type="predicted"/>
<dbReference type="EMBL" id="MU806430">
    <property type="protein sequence ID" value="KAJ3835258.1"/>
    <property type="molecule type" value="Genomic_DNA"/>
</dbReference>
<accession>A0AA38P386</accession>
<evidence type="ECO:0000313" key="1">
    <source>
        <dbReference type="EMBL" id="KAJ3835258.1"/>
    </source>
</evidence>
<comment type="caution">
    <text evidence="1">The sequence shown here is derived from an EMBL/GenBank/DDBJ whole genome shotgun (WGS) entry which is preliminary data.</text>
</comment>
<evidence type="ECO:0000313" key="2">
    <source>
        <dbReference type="Proteomes" id="UP001163846"/>
    </source>
</evidence>